<keyword evidence="1" id="KW-0456">Lyase</keyword>
<accession>A0A844Z3T8</accession>
<evidence type="ECO:0000313" key="5">
    <source>
        <dbReference type="Proteomes" id="UP000466966"/>
    </source>
</evidence>
<dbReference type="PROSITE" id="PS51257">
    <property type="entry name" value="PROKAR_LIPOPROTEIN"/>
    <property type="match status" value="1"/>
</dbReference>
<dbReference type="AlphaFoldDB" id="A0A844Z3T8"/>
<dbReference type="InterPro" id="IPR006680">
    <property type="entry name" value="Amidohydro-rel"/>
</dbReference>
<keyword evidence="4" id="KW-0378">Hydrolase</keyword>
<dbReference type="InterPro" id="IPR006311">
    <property type="entry name" value="TAT_signal"/>
</dbReference>
<feature type="domain" description="Amidohydrolase-related" evidence="3">
    <location>
        <begin position="35"/>
        <end position="336"/>
    </location>
</feature>
<feature type="signal peptide" evidence="2">
    <location>
        <begin position="1"/>
        <end position="27"/>
    </location>
</feature>
<dbReference type="Pfam" id="PF04909">
    <property type="entry name" value="Amidohydro_2"/>
    <property type="match status" value="1"/>
</dbReference>
<dbReference type="InterPro" id="IPR032465">
    <property type="entry name" value="ACMSD"/>
</dbReference>
<gene>
    <name evidence="4" type="ORF">GRI99_16585</name>
</gene>
<organism evidence="4 5">
    <name type="scientific">Alteraurantiacibacter buctensis</name>
    <dbReference type="NCBI Taxonomy" id="1503981"/>
    <lineage>
        <taxon>Bacteria</taxon>
        <taxon>Pseudomonadati</taxon>
        <taxon>Pseudomonadota</taxon>
        <taxon>Alphaproteobacteria</taxon>
        <taxon>Sphingomonadales</taxon>
        <taxon>Erythrobacteraceae</taxon>
        <taxon>Alteraurantiacibacter</taxon>
    </lineage>
</organism>
<name>A0A844Z3T8_9SPHN</name>
<dbReference type="GO" id="GO:0005737">
    <property type="term" value="C:cytoplasm"/>
    <property type="evidence" value="ECO:0007669"/>
    <property type="project" value="TreeGrafter"/>
</dbReference>
<dbReference type="PROSITE" id="PS51318">
    <property type="entry name" value="TAT"/>
    <property type="match status" value="1"/>
</dbReference>
<keyword evidence="5" id="KW-1185">Reference proteome</keyword>
<dbReference type="Proteomes" id="UP000466966">
    <property type="component" value="Unassembled WGS sequence"/>
</dbReference>
<dbReference type="SUPFAM" id="SSF51556">
    <property type="entry name" value="Metallo-dependent hydrolases"/>
    <property type="match status" value="1"/>
</dbReference>
<keyword evidence="2" id="KW-0732">Signal</keyword>
<evidence type="ECO:0000259" key="3">
    <source>
        <dbReference type="Pfam" id="PF04909"/>
    </source>
</evidence>
<dbReference type="GO" id="GO:0016831">
    <property type="term" value="F:carboxy-lyase activity"/>
    <property type="evidence" value="ECO:0007669"/>
    <property type="project" value="InterPro"/>
</dbReference>
<proteinExistence type="predicted"/>
<dbReference type="Gene3D" id="3.20.20.140">
    <property type="entry name" value="Metal-dependent hydrolases"/>
    <property type="match status" value="1"/>
</dbReference>
<dbReference type="GO" id="GO:0019748">
    <property type="term" value="P:secondary metabolic process"/>
    <property type="evidence" value="ECO:0007669"/>
    <property type="project" value="TreeGrafter"/>
</dbReference>
<dbReference type="PANTHER" id="PTHR21240:SF28">
    <property type="entry name" value="ISO-OROTATE DECARBOXYLASE (EUROFUNG)"/>
    <property type="match status" value="1"/>
</dbReference>
<evidence type="ECO:0000256" key="2">
    <source>
        <dbReference type="SAM" id="SignalP"/>
    </source>
</evidence>
<sequence>MQPLISRRQALAGTAGLAAACACGVNAQDTARPLIDVHHHIFPPAYLSARSGEVAARSRGYTQVLEWTPAKSLADMDAGGTQTAMLSMSAPVWFGEVDEARGLARMANEYAAGMVRDHPGRFAYFATLPLPDVEGAVPEAVHALDRLGANGVGLLSNYDNLYLGDARFRPLLEELNGRGAVVYVHPTVAGCCQNLVPEIAPAFLELPFDSSRTITSLLYSGALSAYPRIRWIFSHGGGTIPMLADRVSQWALARPDLAARLPNGALAELQRLNFDTASVTNAPALAAMLALVPPTQVMFGTDYPYVATLPQREELRRNLADPGALAAIEHGSAQRLIPGL</sequence>
<protein>
    <submittedName>
        <fullName evidence="4">Amidohydrolase family protein</fullName>
    </submittedName>
</protein>
<dbReference type="InterPro" id="IPR032466">
    <property type="entry name" value="Metal_Hydrolase"/>
</dbReference>
<dbReference type="GO" id="GO:0016787">
    <property type="term" value="F:hydrolase activity"/>
    <property type="evidence" value="ECO:0007669"/>
    <property type="project" value="UniProtKB-KW"/>
</dbReference>
<dbReference type="EMBL" id="WTYV01000008">
    <property type="protein sequence ID" value="MXO73247.1"/>
    <property type="molecule type" value="Genomic_DNA"/>
</dbReference>
<dbReference type="CDD" id="cd01292">
    <property type="entry name" value="metallo-dependent_hydrolases"/>
    <property type="match status" value="1"/>
</dbReference>
<dbReference type="OrthoDB" id="149172at2"/>
<dbReference type="PANTHER" id="PTHR21240">
    <property type="entry name" value="2-AMINO-3-CARBOXYLMUCONATE-6-SEMIALDEHYDE DECARBOXYLASE"/>
    <property type="match status" value="1"/>
</dbReference>
<comment type="caution">
    <text evidence="4">The sequence shown here is derived from an EMBL/GenBank/DDBJ whole genome shotgun (WGS) entry which is preliminary data.</text>
</comment>
<reference evidence="4 5" key="1">
    <citation type="submission" date="2019-12" db="EMBL/GenBank/DDBJ databases">
        <title>Genomic-based taxomic classification of the family Erythrobacteraceae.</title>
        <authorList>
            <person name="Xu L."/>
        </authorList>
    </citation>
    <scope>NUCLEOTIDE SEQUENCE [LARGE SCALE GENOMIC DNA]</scope>
    <source>
        <strain evidence="4 5">M0322</strain>
    </source>
</reference>
<feature type="chain" id="PRO_5032709556" evidence="2">
    <location>
        <begin position="28"/>
        <end position="340"/>
    </location>
</feature>
<evidence type="ECO:0000256" key="1">
    <source>
        <dbReference type="ARBA" id="ARBA00023239"/>
    </source>
</evidence>
<dbReference type="RefSeq" id="WP_160773175.1">
    <property type="nucleotide sequence ID" value="NZ_WTYV01000008.1"/>
</dbReference>
<evidence type="ECO:0000313" key="4">
    <source>
        <dbReference type="EMBL" id="MXO73247.1"/>
    </source>
</evidence>